<protein>
    <submittedName>
        <fullName evidence="1">Uncharacterized protein</fullName>
    </submittedName>
</protein>
<name>A0ABU7KGH1_9ACTN</name>
<dbReference type="Proteomes" id="UP001356095">
    <property type="component" value="Unassembled WGS sequence"/>
</dbReference>
<accession>A0ABU7KGH1</accession>
<comment type="caution">
    <text evidence="1">The sequence shown here is derived from an EMBL/GenBank/DDBJ whole genome shotgun (WGS) entry which is preliminary data.</text>
</comment>
<evidence type="ECO:0000313" key="1">
    <source>
        <dbReference type="EMBL" id="MEE2041297.1"/>
    </source>
</evidence>
<evidence type="ECO:0000313" key="2">
    <source>
        <dbReference type="Proteomes" id="UP001356095"/>
    </source>
</evidence>
<sequence length="117" mass="12416">MTSRRRVCDVGELSTMADLNAWATAHGAEVTYRGSTLEGRAVYGATRGPVTRVVVVPGRDPHPHPLSWESPLERLPASPRMSTAEMIGRALAAPVGTLDGPAGEMHSFLLAAIRSAL</sequence>
<proteinExistence type="predicted"/>
<dbReference type="RefSeq" id="WP_330095057.1">
    <property type="nucleotide sequence ID" value="NZ_JAUZMY010000045.1"/>
</dbReference>
<gene>
    <name evidence="1" type="ORF">Q8791_29135</name>
</gene>
<dbReference type="EMBL" id="JAUZMY010000045">
    <property type="protein sequence ID" value="MEE2041297.1"/>
    <property type="molecule type" value="Genomic_DNA"/>
</dbReference>
<organism evidence="1 2">
    <name type="scientific">Nocardiopsis codii</name>
    <dbReference type="NCBI Taxonomy" id="3065942"/>
    <lineage>
        <taxon>Bacteria</taxon>
        <taxon>Bacillati</taxon>
        <taxon>Actinomycetota</taxon>
        <taxon>Actinomycetes</taxon>
        <taxon>Streptosporangiales</taxon>
        <taxon>Nocardiopsidaceae</taxon>
        <taxon>Nocardiopsis</taxon>
    </lineage>
</organism>
<reference evidence="1 2" key="1">
    <citation type="submission" date="2023-08" db="EMBL/GenBank/DDBJ databases">
        <authorList>
            <person name="Girao M."/>
            <person name="Carvalho M.F."/>
        </authorList>
    </citation>
    <scope>NUCLEOTIDE SEQUENCE [LARGE SCALE GENOMIC DNA]</scope>
    <source>
        <strain evidence="1 2">CT-R113</strain>
    </source>
</reference>
<keyword evidence="2" id="KW-1185">Reference proteome</keyword>